<dbReference type="InterPro" id="IPR013099">
    <property type="entry name" value="K_chnl_dom"/>
</dbReference>
<evidence type="ECO:0000313" key="3">
    <source>
        <dbReference type="EMBL" id="AQQ55303.1"/>
    </source>
</evidence>
<sequence length="329" mass="36189">MYVLYFIIGLLILIATILDFLWTTLWVNGGAGPISKRVVQGTWKGLNAIGSSRPTILGISGPLSLTLTLLMWILLLWIGWTFIFAGGETVLTDTRNNAPISWVERAYYAGYLIFTLGNGDFSPHGGFWQIMTAIATANGMLFLTLGATYVLSVLNAVTLQRAFADSITGMGMTSDALVQKAWNGKDLHEIDFFLNTTSSMLGQLTAQHKAYPVLHFYHTESKEKAAPFAIAVLDDALTILEDGVEEQVRPNRFLVEEAQSSVKSYLSTVVPSVVKPASTVPPSPAFEKLRTKGIPVVSDEMFADVMQAKTEHRKKLLGVVESDKREWPI</sequence>
<proteinExistence type="predicted"/>
<protein>
    <recommendedName>
        <fullName evidence="2">Potassium channel domain-containing protein</fullName>
    </recommendedName>
</protein>
<feature type="transmembrane region" description="Helical" evidence="1">
    <location>
        <begin position="127"/>
        <end position="151"/>
    </location>
</feature>
<gene>
    <name evidence="3" type="ORF">B0X71_19190</name>
</gene>
<accession>A0A1Q2L4F5</accession>
<evidence type="ECO:0000256" key="1">
    <source>
        <dbReference type="SAM" id="Phobius"/>
    </source>
</evidence>
<feature type="transmembrane region" description="Helical" evidence="1">
    <location>
        <begin position="63"/>
        <end position="85"/>
    </location>
</feature>
<dbReference type="KEGG" id="pmar:B0X71_19190"/>
<dbReference type="EMBL" id="CP019641">
    <property type="protein sequence ID" value="AQQ55303.1"/>
    <property type="molecule type" value="Genomic_DNA"/>
</dbReference>
<dbReference type="Pfam" id="PF07885">
    <property type="entry name" value="Ion_trans_2"/>
    <property type="match status" value="1"/>
</dbReference>
<keyword evidence="1" id="KW-0472">Membrane</keyword>
<name>A0A1Q2L4F5_9BACL</name>
<keyword evidence="3" id="KW-0614">Plasmid</keyword>
<evidence type="ECO:0000313" key="4">
    <source>
        <dbReference type="Proteomes" id="UP000188184"/>
    </source>
</evidence>
<evidence type="ECO:0000259" key="2">
    <source>
        <dbReference type="Pfam" id="PF07885"/>
    </source>
</evidence>
<reference evidence="3 4" key="1">
    <citation type="submission" date="2017-02" db="EMBL/GenBank/DDBJ databases">
        <title>The complete genomic sequence of a novel cold adapted crude oil-degrading bacterium Planococcus qaidamina Y42.</title>
        <authorList>
            <person name="Yang R."/>
        </authorList>
    </citation>
    <scope>NUCLEOTIDE SEQUENCE [LARGE SCALE GENOMIC DNA]</scope>
    <source>
        <strain evidence="3 4">Y42</strain>
        <plasmid evidence="3 4">unnamed1</plasmid>
    </source>
</reference>
<dbReference type="Proteomes" id="UP000188184">
    <property type="component" value="Plasmid unnamed1"/>
</dbReference>
<keyword evidence="4" id="KW-1185">Reference proteome</keyword>
<feature type="domain" description="Potassium channel" evidence="2">
    <location>
        <begin position="72"/>
        <end position="154"/>
    </location>
</feature>
<dbReference type="SUPFAM" id="SSF81324">
    <property type="entry name" value="Voltage-gated potassium channels"/>
    <property type="match status" value="1"/>
</dbReference>
<keyword evidence="1" id="KW-0812">Transmembrane</keyword>
<geneLocation type="plasmid" evidence="3 4">
    <name>unnamed1</name>
</geneLocation>
<organism evidence="3 4">
    <name type="scientific">Planococcus lenghuensis</name>
    <dbReference type="NCBI Taxonomy" id="2213202"/>
    <lineage>
        <taxon>Bacteria</taxon>
        <taxon>Bacillati</taxon>
        <taxon>Bacillota</taxon>
        <taxon>Bacilli</taxon>
        <taxon>Bacillales</taxon>
        <taxon>Caryophanaceae</taxon>
        <taxon>Planococcus</taxon>
    </lineage>
</organism>
<keyword evidence="1" id="KW-1133">Transmembrane helix</keyword>
<dbReference type="RefSeq" id="WP_077591162.1">
    <property type="nucleotide sequence ID" value="NZ_CP019641.1"/>
</dbReference>
<dbReference type="OrthoDB" id="3422146at2"/>
<feature type="transmembrane region" description="Helical" evidence="1">
    <location>
        <begin position="6"/>
        <end position="27"/>
    </location>
</feature>
<dbReference type="AlphaFoldDB" id="A0A1Q2L4F5"/>